<proteinExistence type="inferred from homology"/>
<reference evidence="2" key="1">
    <citation type="journal article" date="2014" name="Front. Microbiol.">
        <title>High frequency of phylogenetically diverse reductive dehalogenase-homologous genes in deep subseafloor sedimentary metagenomes.</title>
        <authorList>
            <person name="Kawai M."/>
            <person name="Futagami T."/>
            <person name="Toyoda A."/>
            <person name="Takaki Y."/>
            <person name="Nishi S."/>
            <person name="Hori S."/>
            <person name="Arai W."/>
            <person name="Tsubouchi T."/>
            <person name="Morono Y."/>
            <person name="Uchiyama I."/>
            <person name="Ito T."/>
            <person name="Fujiyama A."/>
            <person name="Inagaki F."/>
            <person name="Takami H."/>
        </authorList>
    </citation>
    <scope>NUCLEOTIDE SEQUENCE</scope>
    <source>
        <strain evidence="2">Expedition CK06-06</strain>
    </source>
</reference>
<dbReference type="PANTHER" id="PTHR35177">
    <property type="entry name" value="HYDROGENASE MATURATION FACTOR HYBG"/>
    <property type="match status" value="1"/>
</dbReference>
<dbReference type="GO" id="GO:0005506">
    <property type="term" value="F:iron ion binding"/>
    <property type="evidence" value="ECO:0007669"/>
    <property type="project" value="TreeGrafter"/>
</dbReference>
<comment type="caution">
    <text evidence="2">The sequence shown here is derived from an EMBL/GenBank/DDBJ whole genome shotgun (WGS) entry which is preliminary data.</text>
</comment>
<evidence type="ECO:0008006" key="3">
    <source>
        <dbReference type="Google" id="ProtNLM"/>
    </source>
</evidence>
<comment type="similarity">
    <text evidence="1">Belongs to the HupF/HypC family.</text>
</comment>
<dbReference type="EMBL" id="BARU01020226">
    <property type="protein sequence ID" value="GAH61135.1"/>
    <property type="molecule type" value="Genomic_DNA"/>
</dbReference>
<dbReference type="Gene3D" id="2.30.30.140">
    <property type="match status" value="1"/>
</dbReference>
<gene>
    <name evidence="2" type="ORF">S03H2_33244</name>
</gene>
<protein>
    <recommendedName>
        <fullName evidence="3">Hydrogenase assembly chaperone hypC/hupF</fullName>
    </recommendedName>
</protein>
<dbReference type="PRINTS" id="PR00445">
    <property type="entry name" value="HUPFHYPC"/>
</dbReference>
<dbReference type="InterPro" id="IPR001109">
    <property type="entry name" value="Hydrogenase_HupF/HypC"/>
</dbReference>
<dbReference type="AlphaFoldDB" id="X1HVP0"/>
<evidence type="ECO:0000256" key="1">
    <source>
        <dbReference type="ARBA" id="ARBA00006018"/>
    </source>
</evidence>
<dbReference type="FunFam" id="2.30.30.140:FF:000022">
    <property type="entry name" value="Hydrogenase assembly chaperone HybG"/>
    <property type="match status" value="1"/>
</dbReference>
<dbReference type="GO" id="GO:1902670">
    <property type="term" value="F:carbon dioxide binding"/>
    <property type="evidence" value="ECO:0007669"/>
    <property type="project" value="TreeGrafter"/>
</dbReference>
<accession>X1HVP0</accession>
<dbReference type="PANTHER" id="PTHR35177:SF2">
    <property type="entry name" value="HYDROGENASE MATURATION FACTOR HYBG"/>
    <property type="match status" value="1"/>
</dbReference>
<dbReference type="Pfam" id="PF01455">
    <property type="entry name" value="HupF_HypC"/>
    <property type="match status" value="1"/>
</dbReference>
<evidence type="ECO:0000313" key="2">
    <source>
        <dbReference type="EMBL" id="GAH61135.1"/>
    </source>
</evidence>
<sequence length="79" mass="8794">MCLGVVGRIEEIKKDNLAVAEIMGVRREISVVLVPEIKVGEYVMIHAGFAINPIDEEAAKETDEILKEVLRYSQLPRAS</sequence>
<name>X1HVP0_9ZZZZ</name>
<dbReference type="NCBIfam" id="TIGR00074">
    <property type="entry name" value="hypC_hupF"/>
    <property type="match status" value="1"/>
</dbReference>
<dbReference type="GO" id="GO:0051604">
    <property type="term" value="P:protein maturation"/>
    <property type="evidence" value="ECO:0007669"/>
    <property type="project" value="TreeGrafter"/>
</dbReference>
<dbReference type="SUPFAM" id="SSF159127">
    <property type="entry name" value="HupF/HypC-like"/>
    <property type="match status" value="1"/>
</dbReference>
<organism evidence="2">
    <name type="scientific">marine sediment metagenome</name>
    <dbReference type="NCBI Taxonomy" id="412755"/>
    <lineage>
        <taxon>unclassified sequences</taxon>
        <taxon>metagenomes</taxon>
        <taxon>ecological metagenomes</taxon>
    </lineage>
</organism>